<reference evidence="2" key="1">
    <citation type="journal article" date="2020" name="New Phytol.">
        <title>Comparative genomics reveals dynamic genome evolution in host specialist ectomycorrhizal fungi.</title>
        <authorList>
            <person name="Lofgren L.A."/>
            <person name="Nguyen N.H."/>
            <person name="Vilgalys R."/>
            <person name="Ruytinx J."/>
            <person name="Liao H.L."/>
            <person name="Branco S."/>
            <person name="Kuo A."/>
            <person name="LaButti K."/>
            <person name="Lipzen A."/>
            <person name="Andreopoulos W."/>
            <person name="Pangilinan J."/>
            <person name="Riley R."/>
            <person name="Hundley H."/>
            <person name="Na H."/>
            <person name="Barry K."/>
            <person name="Grigoriev I.V."/>
            <person name="Stajich J.E."/>
            <person name="Kennedy P.G."/>
        </authorList>
    </citation>
    <scope>NUCLEOTIDE SEQUENCE</scope>
    <source>
        <strain evidence="2">FC203</strain>
    </source>
</reference>
<feature type="compositionally biased region" description="Low complexity" evidence="1">
    <location>
        <begin position="540"/>
        <end position="550"/>
    </location>
</feature>
<organism evidence="2 3">
    <name type="scientific">Suillus fuscotomentosus</name>
    <dbReference type="NCBI Taxonomy" id="1912939"/>
    <lineage>
        <taxon>Eukaryota</taxon>
        <taxon>Fungi</taxon>
        <taxon>Dikarya</taxon>
        <taxon>Basidiomycota</taxon>
        <taxon>Agaricomycotina</taxon>
        <taxon>Agaricomycetes</taxon>
        <taxon>Agaricomycetidae</taxon>
        <taxon>Boletales</taxon>
        <taxon>Suillineae</taxon>
        <taxon>Suillaceae</taxon>
        <taxon>Suillus</taxon>
    </lineage>
</organism>
<dbReference type="Proteomes" id="UP001195769">
    <property type="component" value="Unassembled WGS sequence"/>
</dbReference>
<feature type="compositionally biased region" description="Basic residues" evidence="1">
    <location>
        <begin position="563"/>
        <end position="574"/>
    </location>
</feature>
<feature type="compositionally biased region" description="Polar residues" evidence="1">
    <location>
        <begin position="269"/>
        <end position="283"/>
    </location>
</feature>
<protein>
    <submittedName>
        <fullName evidence="2">Uncharacterized protein</fullName>
    </submittedName>
</protein>
<dbReference type="AlphaFoldDB" id="A0AAD4DMJ9"/>
<evidence type="ECO:0000256" key="1">
    <source>
        <dbReference type="SAM" id="MobiDB-lite"/>
    </source>
</evidence>
<feature type="compositionally biased region" description="Basic residues" evidence="1">
    <location>
        <begin position="583"/>
        <end position="592"/>
    </location>
</feature>
<sequence length="600" mass="65441">MHVLSVDLPIELICSVDTATASTVSSAASSTTCVAASLFIDGSRSLPLVDSWIFDGPIPGDDHSPSLFGAGDRIAIYRHGSLNAPGCGPPLPSPAFTGRLTHIVGWSPTTIEFHIDIHTVFPTPTTTIQFPRSICRLSFWERLWGYLRFSDSTVCAAELVVIGVLPPSIYGMTVCMVVSLPFSPDFTALNASSPSLLPGFDVSDGLPPSPHGMTVCTVVIPRVPTFPSRFHRLERPESFATPWIDIPDGLPPYPHGMTGTTAIHPRPSDFTTPQTKTRSSLNRPASLWPSKSHVRIHDWTFKKIITGAPYLRELLTNYQTDAIFDWTDVRSEDAAHLNRSIARYAVLNVKGLVPPAFPDTKALRAQVGLNHPQLARSLSRLSELRVILLSSTTMATSCTFHGLVGVQNASRYQYDTKHYWKYDGYIALPDSDLAVAVFRFGANTASTEDGIYLMHARAMIGSAVTDEGTSTHTLHLYANDGRLSCLKLLQCGTSQNDGCGSPSPAPSPPTPKPRPVPKARPVRKAPLEESTPLPRKKQKVVPPESPLTESELSEEEVESPVRRLPRQARPKASRKTTASASALKKKKGRKRPVLIVHFVS</sequence>
<dbReference type="GeneID" id="64663277"/>
<feature type="compositionally biased region" description="Pro residues" evidence="1">
    <location>
        <begin position="503"/>
        <end position="514"/>
    </location>
</feature>
<dbReference type="RefSeq" id="XP_041216102.1">
    <property type="nucleotide sequence ID" value="XM_041368979.1"/>
</dbReference>
<name>A0AAD4DMJ9_9AGAM</name>
<dbReference type="EMBL" id="JABBWK010000643">
    <property type="protein sequence ID" value="KAG1881331.1"/>
    <property type="molecule type" value="Genomic_DNA"/>
</dbReference>
<evidence type="ECO:0000313" key="2">
    <source>
        <dbReference type="EMBL" id="KAG1881331.1"/>
    </source>
</evidence>
<gene>
    <name evidence="2" type="ORF">F5891DRAFT_1204180</name>
</gene>
<evidence type="ECO:0000313" key="3">
    <source>
        <dbReference type="Proteomes" id="UP001195769"/>
    </source>
</evidence>
<accession>A0AAD4DMJ9</accession>
<comment type="caution">
    <text evidence="2">The sequence shown here is derived from an EMBL/GenBank/DDBJ whole genome shotgun (WGS) entry which is preliminary data.</text>
</comment>
<keyword evidence="3" id="KW-1185">Reference proteome</keyword>
<proteinExistence type="predicted"/>
<feature type="region of interest" description="Disordered" evidence="1">
    <location>
        <begin position="496"/>
        <end position="600"/>
    </location>
</feature>
<feature type="region of interest" description="Disordered" evidence="1">
    <location>
        <begin position="259"/>
        <end position="284"/>
    </location>
</feature>